<dbReference type="VEuPathDB" id="FungiDB:JI435_026210"/>
<evidence type="ECO:0008006" key="4">
    <source>
        <dbReference type="Google" id="ProtNLM"/>
    </source>
</evidence>
<feature type="region of interest" description="Disordered" evidence="1">
    <location>
        <begin position="23"/>
        <end position="61"/>
    </location>
</feature>
<accession>A0A7U2I015</accession>
<name>A0A7U2I015_PHANO</name>
<gene>
    <name evidence="2" type="ORF">JI435_026210</name>
</gene>
<dbReference type="Gene3D" id="3.40.50.1000">
    <property type="entry name" value="HAD superfamily/HAD-like"/>
    <property type="match status" value="1"/>
</dbReference>
<keyword evidence="3" id="KW-1185">Reference proteome</keyword>
<evidence type="ECO:0000313" key="3">
    <source>
        <dbReference type="Proteomes" id="UP000663193"/>
    </source>
</evidence>
<dbReference type="SUPFAM" id="SSF56784">
    <property type="entry name" value="HAD-like"/>
    <property type="match status" value="1"/>
</dbReference>
<dbReference type="Proteomes" id="UP000663193">
    <property type="component" value="Chromosome 5"/>
</dbReference>
<dbReference type="InterPro" id="IPR006439">
    <property type="entry name" value="HAD-SF_hydro_IA"/>
</dbReference>
<dbReference type="EMBL" id="CP069027">
    <property type="protein sequence ID" value="QRC94876.1"/>
    <property type="molecule type" value="Genomic_DNA"/>
</dbReference>
<dbReference type="InterPro" id="IPR023214">
    <property type="entry name" value="HAD_sf"/>
</dbReference>
<reference evidence="3" key="1">
    <citation type="journal article" date="2021" name="BMC Genomics">
        <title>Chromosome-level genome assembly and manually-curated proteome of model necrotroph Parastagonospora nodorum Sn15 reveals a genome-wide trove of candidate effector homologs, and redundancy of virulence-related functions within an accessory chromosome.</title>
        <authorList>
            <person name="Bertazzoni S."/>
            <person name="Jones D.A.B."/>
            <person name="Phan H.T."/>
            <person name="Tan K.-C."/>
            <person name="Hane J.K."/>
        </authorList>
    </citation>
    <scope>NUCLEOTIDE SEQUENCE [LARGE SCALE GENOMIC DNA]</scope>
    <source>
        <strain evidence="3">SN15 / ATCC MYA-4574 / FGSC 10173)</strain>
    </source>
</reference>
<dbReference type="InterPro" id="IPR023198">
    <property type="entry name" value="PGP-like_dom2"/>
</dbReference>
<feature type="compositionally biased region" description="Basic and acidic residues" evidence="1">
    <location>
        <begin position="48"/>
        <end position="61"/>
    </location>
</feature>
<sequence length="549" mass="61843">MTYAMLSKLFCFTRSKSHTYTLSKNKSSRSSTSDDPPRYVESQSRTVRGIEQRRQQHSSPKDRALILDLGDVLFHYDTSSLALPRSTFYSVILSPTWNELECGRISEDEALAAIGKELSLDPETIHGALSQARQTLRVDHELYAQLLALKDEMEGNLKVFAMTNIAKDDFLRLKAVLPSWNLFDEEFTSCEVGMIKPELGYYQYVLREANLDDPSSVIFVDDKIANVVAARSFGIHGIVYDSAEMLMRRLRNQLFDPIARACEFMRANARNHVTQVEDGPMFRDVFSQFLIHTVLQDASIISLSPGEASTTQIEQDLQQAKQRAKQWNYFAGPPVGTTAKFPADVDDTAMALLAFSPPASSANAVLDTFLANRHSRDGLVQTYFDKSRPRVCAVVLVNVCRVFYHYNRGEDIQHELQYVRHILSNRACLEGTAMYLGTEPFLYFLSCLVQDNLNMPEVQSLREPLASALRERVGRGGDSFRIASRALACQAMGVWVDPDISDLKELQLCDGGWEIGWVCRYGRTQKRIGSRGVATAFAIKVLEHEAKRS</sequence>
<evidence type="ECO:0000256" key="1">
    <source>
        <dbReference type="SAM" id="MobiDB-lite"/>
    </source>
</evidence>
<dbReference type="GO" id="GO:0016791">
    <property type="term" value="F:phosphatase activity"/>
    <property type="evidence" value="ECO:0007669"/>
    <property type="project" value="UniProtKB-ARBA"/>
</dbReference>
<evidence type="ECO:0000313" key="2">
    <source>
        <dbReference type="EMBL" id="QRC94876.1"/>
    </source>
</evidence>
<dbReference type="CDD" id="cd02603">
    <property type="entry name" value="HAD_sEH-N_like"/>
    <property type="match status" value="1"/>
</dbReference>
<dbReference type="PANTHER" id="PTHR43611:SF3">
    <property type="entry name" value="FLAVIN MONONUCLEOTIDE HYDROLASE 1, CHLOROPLATIC"/>
    <property type="match status" value="1"/>
</dbReference>
<feature type="compositionally biased region" description="Low complexity" evidence="1">
    <location>
        <begin position="23"/>
        <end position="34"/>
    </location>
</feature>
<dbReference type="Gene3D" id="1.10.150.240">
    <property type="entry name" value="Putative phosphatase, domain 2"/>
    <property type="match status" value="1"/>
</dbReference>
<dbReference type="OrthoDB" id="2012566at2759"/>
<protein>
    <recommendedName>
        <fullName evidence="4">HAD-like protein</fullName>
    </recommendedName>
</protein>
<proteinExistence type="predicted"/>
<dbReference type="InterPro" id="IPR036412">
    <property type="entry name" value="HAD-like_sf"/>
</dbReference>
<organism evidence="2 3">
    <name type="scientific">Phaeosphaeria nodorum (strain SN15 / ATCC MYA-4574 / FGSC 10173)</name>
    <name type="common">Glume blotch fungus</name>
    <name type="synonym">Parastagonospora nodorum</name>
    <dbReference type="NCBI Taxonomy" id="321614"/>
    <lineage>
        <taxon>Eukaryota</taxon>
        <taxon>Fungi</taxon>
        <taxon>Dikarya</taxon>
        <taxon>Ascomycota</taxon>
        <taxon>Pezizomycotina</taxon>
        <taxon>Dothideomycetes</taxon>
        <taxon>Pleosporomycetidae</taxon>
        <taxon>Pleosporales</taxon>
        <taxon>Pleosporineae</taxon>
        <taxon>Phaeosphaeriaceae</taxon>
        <taxon>Parastagonospora</taxon>
    </lineage>
</organism>
<dbReference type="AlphaFoldDB" id="A0A7U2I015"/>
<dbReference type="PANTHER" id="PTHR43611">
    <property type="entry name" value="ALPHA-D-GLUCOSE 1-PHOSPHATE PHOSPHATASE"/>
    <property type="match status" value="1"/>
</dbReference>
<dbReference type="NCBIfam" id="TIGR01509">
    <property type="entry name" value="HAD-SF-IA-v3"/>
    <property type="match status" value="1"/>
</dbReference>